<dbReference type="OrthoDB" id="2985014at2759"/>
<dbReference type="SUPFAM" id="SSF144210">
    <property type="entry name" value="Nop10-like SnoRNP"/>
    <property type="match status" value="1"/>
</dbReference>
<name>A0A835LE95_9MAGN</name>
<evidence type="ECO:0000313" key="2">
    <source>
        <dbReference type="EMBL" id="KAF9592313.1"/>
    </source>
</evidence>
<dbReference type="GO" id="GO:0030515">
    <property type="term" value="F:snoRNA binding"/>
    <property type="evidence" value="ECO:0007669"/>
    <property type="project" value="InterPro"/>
</dbReference>
<evidence type="ECO:0000313" key="3">
    <source>
        <dbReference type="Proteomes" id="UP000631114"/>
    </source>
</evidence>
<keyword evidence="1" id="KW-0812">Transmembrane</keyword>
<sequence length="161" mass="17686">MSSSLYFCAARFPSDDKYSRQRIILKKRLDKVVEEKAGSISSLQDMGSSKMVPYLNVFIFSNIVALGFFSSSLGRARFAINPMDIALRYVGILMGVSNIACTLAGIVGVGLTGQLLEAPKSTHSDLSSAESWRAVKKATRESYHVNVVLFSERIIALRPQC</sequence>
<reference evidence="2 3" key="1">
    <citation type="submission" date="2020-10" db="EMBL/GenBank/DDBJ databases">
        <title>The Coptis chinensis genome and diversification of protoberbering-type alkaloids.</title>
        <authorList>
            <person name="Wang B."/>
            <person name="Shu S."/>
            <person name="Song C."/>
            <person name="Liu Y."/>
        </authorList>
    </citation>
    <scope>NUCLEOTIDE SEQUENCE [LARGE SCALE GENOMIC DNA]</scope>
    <source>
        <strain evidence="2">HL-2020</strain>
        <tissue evidence="2">Leaf</tissue>
    </source>
</reference>
<dbReference type="AlphaFoldDB" id="A0A835LE95"/>
<organism evidence="2 3">
    <name type="scientific">Coptis chinensis</name>
    <dbReference type="NCBI Taxonomy" id="261450"/>
    <lineage>
        <taxon>Eukaryota</taxon>
        <taxon>Viridiplantae</taxon>
        <taxon>Streptophyta</taxon>
        <taxon>Embryophyta</taxon>
        <taxon>Tracheophyta</taxon>
        <taxon>Spermatophyta</taxon>
        <taxon>Magnoliopsida</taxon>
        <taxon>Ranunculales</taxon>
        <taxon>Ranunculaceae</taxon>
        <taxon>Coptidoideae</taxon>
        <taxon>Coptis</taxon>
    </lineage>
</organism>
<keyword evidence="3" id="KW-1185">Reference proteome</keyword>
<feature type="transmembrane region" description="Helical" evidence="1">
    <location>
        <begin position="54"/>
        <end position="74"/>
    </location>
</feature>
<dbReference type="Proteomes" id="UP000631114">
    <property type="component" value="Unassembled WGS sequence"/>
</dbReference>
<dbReference type="GO" id="GO:0001522">
    <property type="term" value="P:pseudouridine synthesis"/>
    <property type="evidence" value="ECO:0007669"/>
    <property type="project" value="InterPro"/>
</dbReference>
<proteinExistence type="predicted"/>
<dbReference type="InterPro" id="IPR036756">
    <property type="entry name" value="H/ACA_rnp_Nop10_sf"/>
</dbReference>
<accession>A0A835LE95</accession>
<dbReference type="EMBL" id="JADFTS010000008">
    <property type="protein sequence ID" value="KAF9592313.1"/>
    <property type="molecule type" value="Genomic_DNA"/>
</dbReference>
<comment type="caution">
    <text evidence="2">The sequence shown here is derived from an EMBL/GenBank/DDBJ whole genome shotgun (WGS) entry which is preliminary data.</text>
</comment>
<keyword evidence="1" id="KW-0472">Membrane</keyword>
<keyword evidence="1" id="KW-1133">Transmembrane helix</keyword>
<evidence type="ECO:0000256" key="1">
    <source>
        <dbReference type="SAM" id="Phobius"/>
    </source>
</evidence>
<feature type="transmembrane region" description="Helical" evidence="1">
    <location>
        <begin position="86"/>
        <end position="111"/>
    </location>
</feature>
<gene>
    <name evidence="2" type="ORF">IFM89_014221</name>
</gene>
<dbReference type="GO" id="GO:0042254">
    <property type="term" value="P:ribosome biogenesis"/>
    <property type="evidence" value="ECO:0007669"/>
    <property type="project" value="InterPro"/>
</dbReference>
<protein>
    <submittedName>
        <fullName evidence="2">Uncharacterized protein</fullName>
    </submittedName>
</protein>